<dbReference type="GO" id="GO:1990281">
    <property type="term" value="C:efflux pump complex"/>
    <property type="evidence" value="ECO:0007669"/>
    <property type="project" value="TreeGrafter"/>
</dbReference>
<dbReference type="KEGG" id="nso:NIASO_20650"/>
<reference evidence="1 2" key="1">
    <citation type="submission" date="2013-12" db="EMBL/GenBank/DDBJ databases">
        <authorList>
            <consortium name="DOE Joint Genome Institute"/>
            <person name="Eisen J."/>
            <person name="Huntemann M."/>
            <person name="Han J."/>
            <person name="Chen A."/>
            <person name="Kyrpides N."/>
            <person name="Mavromatis K."/>
            <person name="Markowitz V."/>
            <person name="Palaniappan K."/>
            <person name="Ivanova N."/>
            <person name="Schaumberg A."/>
            <person name="Pati A."/>
            <person name="Liolios K."/>
            <person name="Nordberg H.P."/>
            <person name="Cantor M.N."/>
            <person name="Hua S.X."/>
            <person name="Woyke T."/>
        </authorList>
    </citation>
    <scope>NUCLEOTIDE SEQUENCE [LARGE SCALE GENOMIC DNA]</scope>
    <source>
        <strain evidence="2">DSM 19437</strain>
    </source>
</reference>
<dbReference type="HOGENOM" id="CLU_057492_0_0_10"/>
<dbReference type="AlphaFoldDB" id="W0F9F1"/>
<dbReference type="Gene3D" id="2.40.50.100">
    <property type="match status" value="1"/>
</dbReference>
<dbReference type="EMBL" id="CP007035">
    <property type="protein sequence ID" value="AHF18104.1"/>
    <property type="molecule type" value="Genomic_DNA"/>
</dbReference>
<protein>
    <submittedName>
        <fullName evidence="1">Uncharacterized protein</fullName>
    </submittedName>
</protein>
<dbReference type="Gene3D" id="2.40.420.20">
    <property type="match status" value="1"/>
</dbReference>
<dbReference type="Proteomes" id="UP000003586">
    <property type="component" value="Chromosome"/>
</dbReference>
<evidence type="ECO:0000313" key="1">
    <source>
        <dbReference type="EMBL" id="AHF18104.1"/>
    </source>
</evidence>
<accession>W0F9F1</accession>
<gene>
    <name evidence="1" type="ORF">NIASO_20650</name>
</gene>
<keyword evidence="2" id="KW-1185">Reference proteome</keyword>
<dbReference type="STRING" id="929713.NIASO_20650"/>
<dbReference type="eggNOG" id="COG0845">
    <property type="taxonomic scope" value="Bacteria"/>
</dbReference>
<proteinExistence type="predicted"/>
<evidence type="ECO:0000313" key="2">
    <source>
        <dbReference type="Proteomes" id="UP000003586"/>
    </source>
</evidence>
<dbReference type="GO" id="GO:0015562">
    <property type="term" value="F:efflux transmembrane transporter activity"/>
    <property type="evidence" value="ECO:0007669"/>
    <property type="project" value="TreeGrafter"/>
</dbReference>
<dbReference type="PANTHER" id="PTHR30469">
    <property type="entry name" value="MULTIDRUG RESISTANCE PROTEIN MDTA"/>
    <property type="match status" value="1"/>
</dbReference>
<organism evidence="1 2">
    <name type="scientific">Niabella soli DSM 19437</name>
    <dbReference type="NCBI Taxonomy" id="929713"/>
    <lineage>
        <taxon>Bacteria</taxon>
        <taxon>Pseudomonadati</taxon>
        <taxon>Bacteroidota</taxon>
        <taxon>Chitinophagia</taxon>
        <taxon>Chitinophagales</taxon>
        <taxon>Chitinophagaceae</taxon>
        <taxon>Niabella</taxon>
    </lineage>
</organism>
<name>W0F9F1_9BACT</name>
<sequence>MLLLALAACHNKTEEPAEDAAVRDLHIPVTVAHPTDTVHLTDAITLNAISTYLLRSDVKANTTGYVTKVRVKLSDFVHRGQALFGLETKEARALGNTINHLDPSFRFSGTTTVVSPATGYIAMLNHQAGDYVQDGEVLATVTDAGSFGFVMNVPYEYNQLVHTGGSFLVNLPDGRMLNGQVAKIMPSVDSLTQTQKVLIKVKEGGGIPENLIATVKLERKKAAGMYVPKPAVLTDDAQTAFWVMKLINDSTAVKTDIKKGTENDKWVEVLSGGITPEDRIITVGNYGMGDTATIKIQKTER</sequence>
<dbReference type="PANTHER" id="PTHR30469:SF15">
    <property type="entry name" value="HLYD FAMILY OF SECRETION PROTEINS"/>
    <property type="match status" value="1"/>
</dbReference>